<keyword evidence="7" id="KW-1185">Reference proteome</keyword>
<dbReference type="PRINTS" id="PR00411">
    <property type="entry name" value="PNDRDTASEI"/>
</dbReference>
<organism evidence="6 7">
    <name type="scientific">Sutterella wadsworthensis 2_1_59BFAA</name>
    <dbReference type="NCBI Taxonomy" id="742823"/>
    <lineage>
        <taxon>Bacteria</taxon>
        <taxon>Pseudomonadati</taxon>
        <taxon>Pseudomonadota</taxon>
        <taxon>Betaproteobacteria</taxon>
        <taxon>Burkholderiales</taxon>
        <taxon>Sutterellaceae</taxon>
        <taxon>Sutterella</taxon>
    </lineage>
</organism>
<name>K1JFD9_9BURK</name>
<evidence type="ECO:0000256" key="1">
    <source>
        <dbReference type="ARBA" id="ARBA00001974"/>
    </source>
</evidence>
<dbReference type="PANTHER" id="PTHR43400">
    <property type="entry name" value="FUMARATE REDUCTASE"/>
    <property type="match status" value="1"/>
</dbReference>
<dbReference type="RefSeq" id="WP_005436892.1">
    <property type="nucleotide sequence ID" value="NZ_JH815520.1"/>
</dbReference>
<evidence type="ECO:0000256" key="4">
    <source>
        <dbReference type="ARBA" id="ARBA00023002"/>
    </source>
</evidence>
<dbReference type="Proteomes" id="UP000005835">
    <property type="component" value="Unassembled WGS sequence"/>
</dbReference>
<dbReference type="AlphaFoldDB" id="K1JFD9"/>
<protein>
    <recommendedName>
        <fullName evidence="5">FAD-dependent oxidoreductase 2 FAD-binding domain-containing protein</fullName>
    </recommendedName>
</protein>
<dbReference type="HOGENOM" id="CLU_011398_4_5_4"/>
<dbReference type="Gene3D" id="3.50.50.60">
    <property type="entry name" value="FAD/NAD(P)-binding domain"/>
    <property type="match status" value="1"/>
</dbReference>
<dbReference type="Gene3D" id="3.90.700.10">
    <property type="entry name" value="Succinate dehydrogenase/fumarate reductase flavoprotein, catalytic domain"/>
    <property type="match status" value="1"/>
</dbReference>
<dbReference type="STRING" id="742823.HMPREF9465_02116"/>
<keyword evidence="4" id="KW-0560">Oxidoreductase</keyword>
<evidence type="ECO:0000256" key="2">
    <source>
        <dbReference type="ARBA" id="ARBA00022630"/>
    </source>
</evidence>
<keyword evidence="2" id="KW-0285">Flavoprotein</keyword>
<dbReference type="InterPro" id="IPR027477">
    <property type="entry name" value="Succ_DH/fumarate_Rdtase_cat_sf"/>
</dbReference>
<evidence type="ECO:0000256" key="3">
    <source>
        <dbReference type="ARBA" id="ARBA00022827"/>
    </source>
</evidence>
<dbReference type="eggNOG" id="COG1053">
    <property type="taxonomic scope" value="Bacteria"/>
</dbReference>
<evidence type="ECO:0000313" key="7">
    <source>
        <dbReference type="Proteomes" id="UP000005835"/>
    </source>
</evidence>
<evidence type="ECO:0000313" key="6">
    <source>
        <dbReference type="EMBL" id="EKB30290.1"/>
    </source>
</evidence>
<comment type="caution">
    <text evidence="6">The sequence shown here is derived from an EMBL/GenBank/DDBJ whole genome shotgun (WGS) entry which is preliminary data.</text>
</comment>
<sequence length="490" mass="51220">MMKDTRGGVMTQRRRLLAGAGLAAAVPGRLLAAGAPDTLDPGASGVWDVIVAGSGAAGLSAAAAALESGAGHVLVLEKGPLVGGHSIYSSGSVSAVAPSRSHDPNDTLGRFVEDALEVGGDTGDAAVLAKIGEDSAGVLDWLESLGVFWSEPFIAYSGKQAKSYAMPGNSAGRSYVLALMAHLRRFGCRLALSTPVTGFRPEGHAWVVEVKSPQGARTLRTRSLVIACGGFTANVEARMKINPLLTPDVPTSANPAGTVFDGATGELIACAGRNGAFVTTGFGLQALPFWGGRLLDYQGADIYVDMHGRRFVNENSPWNVISNAILSLPERRCWVITDDRSFKGATLGVKLINGVVRKSDSIDAMAAAMDIEPVVLARTIEDYNRAADKGYDARTGKRLFRQRIERPPFYWGAERIYVHTTLDGIRTNRAAEVIASSGGLVPGLYAAGECAGGIFGGDRLGGAGMTACFVMGREAGRQAAARAKELQAAA</sequence>
<dbReference type="InterPro" id="IPR050315">
    <property type="entry name" value="FAD-oxidoreductase_2"/>
</dbReference>
<dbReference type="GO" id="GO:0016491">
    <property type="term" value="F:oxidoreductase activity"/>
    <property type="evidence" value="ECO:0007669"/>
    <property type="project" value="UniProtKB-KW"/>
</dbReference>
<dbReference type="Pfam" id="PF00890">
    <property type="entry name" value="FAD_binding_2"/>
    <property type="match status" value="1"/>
</dbReference>
<gene>
    <name evidence="6" type="ORF">HMPREF9465_02116</name>
</gene>
<dbReference type="EMBL" id="ADMG01000047">
    <property type="protein sequence ID" value="EKB30290.1"/>
    <property type="molecule type" value="Genomic_DNA"/>
</dbReference>
<comment type="cofactor">
    <cofactor evidence="1">
        <name>FAD</name>
        <dbReference type="ChEBI" id="CHEBI:57692"/>
    </cofactor>
</comment>
<reference evidence="6 7" key="1">
    <citation type="submission" date="2012-05" db="EMBL/GenBank/DDBJ databases">
        <title>The Genome Sequence of Sutterella wadsworthensis 2_1_59BFAA.</title>
        <authorList>
            <consortium name="The Broad Institute Genome Sequencing Platform"/>
            <person name="Earl A."/>
            <person name="Ward D."/>
            <person name="Feldgarden M."/>
            <person name="Gevers D."/>
            <person name="Daigneault M."/>
            <person name="Strauss J."/>
            <person name="Allen-Vercoe E."/>
            <person name="Walker B."/>
            <person name="Young S.K."/>
            <person name="Zeng Q."/>
            <person name="Gargeya S."/>
            <person name="Fitzgerald M."/>
            <person name="Haas B."/>
            <person name="Abouelleil A."/>
            <person name="Alvarado L."/>
            <person name="Arachchi H.M."/>
            <person name="Berlin A.M."/>
            <person name="Chapman S.B."/>
            <person name="Goldberg J."/>
            <person name="Griggs A."/>
            <person name="Gujja S."/>
            <person name="Hansen M."/>
            <person name="Howarth C."/>
            <person name="Imamovic A."/>
            <person name="Larimer J."/>
            <person name="McCowen C."/>
            <person name="Montmayeur A."/>
            <person name="Murphy C."/>
            <person name="Neiman D."/>
            <person name="Pearson M."/>
            <person name="Priest M."/>
            <person name="Roberts A."/>
            <person name="Saif S."/>
            <person name="Shea T."/>
            <person name="Sisk P."/>
            <person name="Sykes S."/>
            <person name="Wortman J."/>
            <person name="Nusbaum C."/>
            <person name="Birren B."/>
        </authorList>
    </citation>
    <scope>NUCLEOTIDE SEQUENCE [LARGE SCALE GENOMIC DNA]</scope>
    <source>
        <strain evidence="6 7">2_1_59BFAA</strain>
    </source>
</reference>
<keyword evidence="3" id="KW-0274">FAD</keyword>
<dbReference type="SUPFAM" id="SSF51905">
    <property type="entry name" value="FAD/NAD(P)-binding domain"/>
    <property type="match status" value="1"/>
</dbReference>
<dbReference type="PANTHER" id="PTHR43400:SF7">
    <property type="entry name" value="FAD-DEPENDENT OXIDOREDUCTASE 2 FAD BINDING DOMAIN-CONTAINING PROTEIN"/>
    <property type="match status" value="1"/>
</dbReference>
<evidence type="ECO:0000259" key="5">
    <source>
        <dbReference type="Pfam" id="PF00890"/>
    </source>
</evidence>
<dbReference type="PATRIC" id="fig|742823.3.peg.2123"/>
<proteinExistence type="predicted"/>
<dbReference type="InterPro" id="IPR003953">
    <property type="entry name" value="FAD-dep_OxRdtase_2_FAD-bd"/>
</dbReference>
<dbReference type="SUPFAM" id="SSF56425">
    <property type="entry name" value="Succinate dehydrogenase/fumarate reductase flavoprotein, catalytic domain"/>
    <property type="match status" value="1"/>
</dbReference>
<feature type="domain" description="FAD-dependent oxidoreductase 2 FAD-binding" evidence="5">
    <location>
        <begin position="48"/>
        <end position="464"/>
    </location>
</feature>
<dbReference type="InterPro" id="IPR036188">
    <property type="entry name" value="FAD/NAD-bd_sf"/>
</dbReference>
<accession>K1JFD9</accession>